<dbReference type="SUPFAM" id="SSF53720">
    <property type="entry name" value="ALDH-like"/>
    <property type="match status" value="1"/>
</dbReference>
<dbReference type="Gene3D" id="3.40.309.10">
    <property type="entry name" value="Aldehyde Dehydrogenase, Chain A, domain 2"/>
    <property type="match status" value="1"/>
</dbReference>
<organism evidence="9 10">
    <name type="scientific">Algoriphagus marincola HL-49</name>
    <dbReference type="NCBI Taxonomy" id="1305737"/>
    <lineage>
        <taxon>Bacteria</taxon>
        <taxon>Pseudomonadati</taxon>
        <taxon>Bacteroidota</taxon>
        <taxon>Cytophagia</taxon>
        <taxon>Cytophagales</taxon>
        <taxon>Cyclobacteriaceae</taxon>
        <taxon>Algoriphagus</taxon>
    </lineage>
</organism>
<dbReference type="Pfam" id="PF00171">
    <property type="entry name" value="Aldedh"/>
    <property type="match status" value="1"/>
</dbReference>
<dbReference type="AlphaFoldDB" id="A0A0N8KF81"/>
<feature type="active site" evidence="5 6">
    <location>
        <position position="218"/>
    </location>
</feature>
<keyword evidence="2 4" id="KW-0560">Oxidoreductase</keyword>
<evidence type="ECO:0000256" key="4">
    <source>
        <dbReference type="PIRNR" id="PIRNR036492"/>
    </source>
</evidence>
<reference evidence="9 10" key="1">
    <citation type="submission" date="2015-09" db="EMBL/GenBank/DDBJ databases">
        <title>Identification and resolution of microdiversity through metagenomic sequencing of parallel consortia.</title>
        <authorList>
            <person name="Nelson W.C."/>
            <person name="Romine M.F."/>
            <person name="Lindemann S.R."/>
        </authorList>
    </citation>
    <scope>NUCLEOTIDE SEQUENCE [LARGE SCALE GENOMIC DNA]</scope>
    <source>
        <strain evidence="9">HL-49</strain>
    </source>
</reference>
<feature type="domain" description="Aldehyde dehydrogenase" evidence="8">
    <location>
        <begin position="10"/>
        <end position="443"/>
    </location>
</feature>
<dbReference type="PANTHER" id="PTHR43570:SF20">
    <property type="entry name" value="ALDEHYDE DEHYDROGENASE ALDX-RELATED"/>
    <property type="match status" value="1"/>
</dbReference>
<evidence type="ECO:0000259" key="8">
    <source>
        <dbReference type="Pfam" id="PF00171"/>
    </source>
</evidence>
<dbReference type="PATRIC" id="fig|1305737.6.peg.3274"/>
<dbReference type="InterPro" id="IPR015590">
    <property type="entry name" value="Aldehyde_DH_dom"/>
</dbReference>
<dbReference type="CDD" id="cd07134">
    <property type="entry name" value="ALDH_AlkH-like"/>
    <property type="match status" value="1"/>
</dbReference>
<evidence type="ECO:0000313" key="10">
    <source>
        <dbReference type="Proteomes" id="UP000050421"/>
    </source>
</evidence>
<dbReference type="Proteomes" id="UP000050421">
    <property type="component" value="Unassembled WGS sequence"/>
</dbReference>
<evidence type="ECO:0000256" key="2">
    <source>
        <dbReference type="ARBA" id="ARBA00023002"/>
    </source>
</evidence>
<sequence length="475" mass="52921">MDDTSELKTSNLTDILKKQQQTAVSWRSSTAQERINRLKAIRSWIKDHQQAIRTALWEDFQKPETETDLSEIFPVTSEINHAIKHLKSWMKPKSVSTPMPMLGTKAKVQFEPKGVALIISPWNYPFNLAIGPLVSALAAGCPSIIKPSELTPHTSALIAEMIQDIFNEDEVTVIQGDASTAQALLDLPFDHIFFTGSPQIGKIVMENAAKHLASVTLELGGKSPTIVTDSADIKDAAQKIIYGKLVNCGQTCVAPDYILVHESQKDLLLAELKQAIQQMYDPDYKGIENSKDMARIVNDRHFSRLKSYLDDAAEKGAEIEFGGKSNHHHRFIEPTLLTNVQDEMLVAQEEIFGPILPILTYTDLQEAIDYINKKPKPLALYIFDQSKQYEEVLLQTSAGGAVINDCVLHFIHNELPFGGVNNSGIGKAHGYYGFLAFSNEKAVLKQRVGLNNATLLRPPFGIKTKQIIQSLIKWF</sequence>
<dbReference type="GO" id="GO:0005737">
    <property type="term" value="C:cytoplasm"/>
    <property type="evidence" value="ECO:0007669"/>
    <property type="project" value="TreeGrafter"/>
</dbReference>
<dbReference type="InterPro" id="IPR029510">
    <property type="entry name" value="Ald_DH_CS_GLU"/>
</dbReference>
<evidence type="ECO:0000256" key="5">
    <source>
        <dbReference type="PIRSR" id="PIRSR036492-1"/>
    </source>
</evidence>
<comment type="similarity">
    <text evidence="1 4 7">Belongs to the aldehyde dehydrogenase family.</text>
</comment>
<evidence type="ECO:0000313" key="9">
    <source>
        <dbReference type="EMBL" id="KPQ13402.1"/>
    </source>
</evidence>
<accession>A0A0N8KF81</accession>
<dbReference type="PROSITE" id="PS00687">
    <property type="entry name" value="ALDEHYDE_DEHYDR_GLU"/>
    <property type="match status" value="1"/>
</dbReference>
<protein>
    <recommendedName>
        <fullName evidence="4">Aldehyde dehydrogenase</fullName>
    </recommendedName>
</protein>
<evidence type="ECO:0000256" key="6">
    <source>
        <dbReference type="PROSITE-ProRule" id="PRU10007"/>
    </source>
</evidence>
<dbReference type="OrthoDB" id="9762913at2"/>
<dbReference type="InterPro" id="IPR016161">
    <property type="entry name" value="Ald_DH/histidinol_DH"/>
</dbReference>
<dbReference type="STRING" id="1305737.GCA_000526355_03176"/>
<evidence type="ECO:0000256" key="1">
    <source>
        <dbReference type="ARBA" id="ARBA00009986"/>
    </source>
</evidence>
<dbReference type="eggNOG" id="COG1012">
    <property type="taxonomic scope" value="Bacteria"/>
</dbReference>
<name>A0A0N8KF81_9BACT</name>
<evidence type="ECO:0000256" key="3">
    <source>
        <dbReference type="ARBA" id="ARBA00023027"/>
    </source>
</evidence>
<dbReference type="InterPro" id="IPR016163">
    <property type="entry name" value="Ald_DH_C"/>
</dbReference>
<dbReference type="PIRSF" id="PIRSF036492">
    <property type="entry name" value="ALDH"/>
    <property type="match status" value="1"/>
</dbReference>
<dbReference type="GO" id="GO:0006081">
    <property type="term" value="P:aldehyde metabolic process"/>
    <property type="evidence" value="ECO:0007669"/>
    <property type="project" value="InterPro"/>
</dbReference>
<dbReference type="Gene3D" id="3.40.605.10">
    <property type="entry name" value="Aldehyde Dehydrogenase, Chain A, domain 1"/>
    <property type="match status" value="1"/>
</dbReference>
<proteinExistence type="inferred from homology"/>
<feature type="active site" evidence="5">
    <location>
        <position position="252"/>
    </location>
</feature>
<dbReference type="PROSITE" id="PS00070">
    <property type="entry name" value="ALDEHYDE_DEHYDR_CYS"/>
    <property type="match status" value="1"/>
</dbReference>
<dbReference type="PANTHER" id="PTHR43570">
    <property type="entry name" value="ALDEHYDE DEHYDROGENASE"/>
    <property type="match status" value="1"/>
</dbReference>
<comment type="caution">
    <text evidence="9">The sequence shown here is derived from an EMBL/GenBank/DDBJ whole genome shotgun (WGS) entry which is preliminary data.</text>
</comment>
<dbReference type="InterPro" id="IPR016160">
    <property type="entry name" value="Ald_DH_CS_CYS"/>
</dbReference>
<dbReference type="FunFam" id="3.40.605.10:FF:000004">
    <property type="entry name" value="Aldehyde dehydrogenase"/>
    <property type="match status" value="1"/>
</dbReference>
<dbReference type="InterPro" id="IPR016162">
    <property type="entry name" value="Ald_DH_N"/>
</dbReference>
<gene>
    <name evidence="9" type="ORF">HLUCCX10_13085</name>
</gene>
<dbReference type="GO" id="GO:0004029">
    <property type="term" value="F:aldehyde dehydrogenase (NAD+) activity"/>
    <property type="evidence" value="ECO:0007669"/>
    <property type="project" value="TreeGrafter"/>
</dbReference>
<dbReference type="FunFam" id="3.40.309.10:FF:000003">
    <property type="entry name" value="Aldehyde dehydrogenase"/>
    <property type="match status" value="1"/>
</dbReference>
<dbReference type="EMBL" id="LJXT01000091">
    <property type="protein sequence ID" value="KPQ13402.1"/>
    <property type="molecule type" value="Genomic_DNA"/>
</dbReference>
<evidence type="ECO:0000256" key="7">
    <source>
        <dbReference type="RuleBase" id="RU003345"/>
    </source>
</evidence>
<dbReference type="InterPro" id="IPR012394">
    <property type="entry name" value="Aldehyde_DH_NAD(P)"/>
</dbReference>
<keyword evidence="3" id="KW-0520">NAD</keyword>